<accession>A0ABY9TFY7</accession>
<dbReference type="EMBL" id="CP134052">
    <property type="protein sequence ID" value="WNC17908.1"/>
    <property type="molecule type" value="Genomic_DNA"/>
</dbReference>
<dbReference type="InterPro" id="IPR010985">
    <property type="entry name" value="Ribbon_hlx_hlx"/>
</dbReference>
<gene>
    <name evidence="1" type="ORF">RGB73_30530</name>
</gene>
<evidence type="ECO:0008006" key="3">
    <source>
        <dbReference type="Google" id="ProtNLM"/>
    </source>
</evidence>
<dbReference type="InterPro" id="IPR013321">
    <property type="entry name" value="Arc_rbn_hlx_hlx"/>
</dbReference>
<proteinExistence type="predicted"/>
<protein>
    <recommendedName>
        <fullName evidence="3">Ribbon-helix-helix protein CopG domain-containing protein</fullName>
    </recommendedName>
</protein>
<dbReference type="RefSeq" id="WP_197187607.1">
    <property type="nucleotide sequence ID" value="NZ_CP134052.1"/>
</dbReference>
<evidence type="ECO:0000313" key="1">
    <source>
        <dbReference type="EMBL" id="WNC17908.1"/>
    </source>
</evidence>
<keyword evidence="2" id="KW-1185">Reference proteome</keyword>
<dbReference type="SUPFAM" id="SSF47598">
    <property type="entry name" value="Ribbon-helix-helix"/>
    <property type="match status" value="1"/>
</dbReference>
<dbReference type="Gene3D" id="1.10.1220.10">
    <property type="entry name" value="Met repressor-like"/>
    <property type="match status" value="1"/>
</dbReference>
<geneLocation type="plasmid" evidence="1 2">
    <name>pBbsI</name>
</geneLocation>
<name>A0ABY9TFY7_BREBE</name>
<evidence type="ECO:0000313" key="2">
    <source>
        <dbReference type="Proteomes" id="UP001256827"/>
    </source>
</evidence>
<keyword evidence="1" id="KW-0614">Plasmid</keyword>
<organism evidence="1 2">
    <name type="scientific">Brevibacillus brevis</name>
    <name type="common">Bacillus brevis</name>
    <dbReference type="NCBI Taxonomy" id="1393"/>
    <lineage>
        <taxon>Bacteria</taxon>
        <taxon>Bacillati</taxon>
        <taxon>Bacillota</taxon>
        <taxon>Bacilli</taxon>
        <taxon>Bacillales</taxon>
        <taxon>Paenibacillaceae</taxon>
        <taxon>Brevibacillus</taxon>
    </lineage>
</organism>
<sequence>MSQTPVKIDDHRHAKMKDIAAKKNRTIQDVYREAIDNYLANQNQEMMLADSLVERILNERLSKAENRLAAMVGRTGMDVSILLMALMPMLEKAYGKPQKDIFNDVRQIAAQYYSRPLRDQ</sequence>
<reference evidence="1 2" key="1">
    <citation type="submission" date="2023-09" db="EMBL/GenBank/DDBJ databases">
        <title>Complete Genome and Methylome dissection of Bacillus brevis NEB573 original source of BbsI restriction endonuclease.</title>
        <authorList>
            <person name="Fomenkov A."/>
            <person name="Roberts R.D."/>
        </authorList>
    </citation>
    <scope>NUCLEOTIDE SEQUENCE [LARGE SCALE GENOMIC DNA]</scope>
    <source>
        <strain evidence="1 2">NEB573</strain>
        <plasmid evidence="1 2">pBbsI</plasmid>
    </source>
</reference>
<dbReference type="Proteomes" id="UP001256827">
    <property type="component" value="Plasmid pBbsI"/>
</dbReference>